<dbReference type="InterPro" id="IPR045338">
    <property type="entry name" value="DUF6535"/>
</dbReference>
<dbReference type="InParanoid" id="A0A165I5E7"/>
<evidence type="ECO:0000259" key="3">
    <source>
        <dbReference type="Pfam" id="PF20153"/>
    </source>
</evidence>
<sequence length="789" mass="87495">MVRVYLVSRSYPADWYYTRQSTMNQDPAAAQEPHRGGLRLPERDTDFKEKYPPDRELGHELDDIARVWKVYRGEAIDHDDALLKTWNETVNILLTFAGLFSAAVTSFVATSTDDLKPDPNAYVANLLFAMGNANGGASPFAHLPAPPPLEAAPTSLARIVNGFWYTSLFLSLAAALLCILVKQWLDEYTARTRGSAKHPRQWAQRRSFYFQGLTDWHVAAIISFLPLFLHLALFLFLAGLTVFLWDLDSAIRWVMLALMSVLLAVYLVSLFLPVWSSACPYATPLLAQLRNLGYTALVGGYSDAVAVAWQSLGALLEEPKSFRSTRVVAALPGLVEDVGGHTKLWRTLRLDGILDDCQLDRITRSALFITSSRGPGLFDILYFSVPDSDAAYLKDTLSPDAALVYAFAFARIEICVVKVVRRLYEQGSHRPLPSTAMFLVSQLDRDSDDIVPEAAIGLLYYCRVGDLPATSWTHVASLLGQGCTGREANTSHRCDAYCVVNALCACALLLIEDETSGISNSHQSSAAPFDAYCHVQLCIRILDGVPKTDTELSAAVWSALTDTRYLSRRIQREDQIRAVEWARALCYLARSSDRFYASFGTQYNTIWSMLLRGFIRNHPTVVLEGIDFDEGADDVLMWLGEALVHVTPWWTEIVDPALRHARLQSALALIESASIAFYSRERDTDWGWMTAAFVSGTPLLAFFPSDLALTKEAHNDWVDLLVSTIQHIMVLDPLPWNNLRDAVTASTDNGVKSFFSEVHTRLTEVGPCMTGDCAGQGPADWVAALGPVP</sequence>
<keyword evidence="5" id="KW-1185">Reference proteome</keyword>
<name>A0A165I5E7_EXIGL</name>
<feature type="compositionally biased region" description="Basic and acidic residues" evidence="1">
    <location>
        <begin position="32"/>
        <end position="54"/>
    </location>
</feature>
<dbReference type="OrthoDB" id="3219854at2759"/>
<evidence type="ECO:0000313" key="5">
    <source>
        <dbReference type="Proteomes" id="UP000077266"/>
    </source>
</evidence>
<keyword evidence="2" id="KW-1133">Transmembrane helix</keyword>
<feature type="transmembrane region" description="Helical" evidence="2">
    <location>
        <begin position="254"/>
        <end position="275"/>
    </location>
</feature>
<evidence type="ECO:0000256" key="1">
    <source>
        <dbReference type="SAM" id="MobiDB-lite"/>
    </source>
</evidence>
<dbReference type="Pfam" id="PF20153">
    <property type="entry name" value="DUF6535"/>
    <property type="match status" value="1"/>
</dbReference>
<feature type="transmembrane region" description="Helical" evidence="2">
    <location>
        <begin position="163"/>
        <end position="185"/>
    </location>
</feature>
<dbReference type="STRING" id="1314781.A0A165I5E7"/>
<accession>A0A165I5E7</accession>
<keyword evidence="2" id="KW-0472">Membrane</keyword>
<dbReference type="AlphaFoldDB" id="A0A165I5E7"/>
<gene>
    <name evidence="4" type="ORF">EXIGLDRAFT_768541</name>
</gene>
<protein>
    <recommendedName>
        <fullName evidence="3">DUF6535 domain-containing protein</fullName>
    </recommendedName>
</protein>
<feature type="domain" description="DUF6535" evidence="3">
    <location>
        <begin position="68"/>
        <end position="245"/>
    </location>
</feature>
<reference evidence="4 5" key="1">
    <citation type="journal article" date="2016" name="Mol. Biol. Evol.">
        <title>Comparative Genomics of Early-Diverging Mushroom-Forming Fungi Provides Insights into the Origins of Lignocellulose Decay Capabilities.</title>
        <authorList>
            <person name="Nagy L.G."/>
            <person name="Riley R."/>
            <person name="Tritt A."/>
            <person name="Adam C."/>
            <person name="Daum C."/>
            <person name="Floudas D."/>
            <person name="Sun H."/>
            <person name="Yadav J.S."/>
            <person name="Pangilinan J."/>
            <person name="Larsson K.H."/>
            <person name="Matsuura K."/>
            <person name="Barry K."/>
            <person name="Labutti K."/>
            <person name="Kuo R."/>
            <person name="Ohm R.A."/>
            <person name="Bhattacharya S.S."/>
            <person name="Shirouzu T."/>
            <person name="Yoshinaga Y."/>
            <person name="Martin F.M."/>
            <person name="Grigoriev I.V."/>
            <person name="Hibbett D.S."/>
        </authorList>
    </citation>
    <scope>NUCLEOTIDE SEQUENCE [LARGE SCALE GENOMIC DNA]</scope>
    <source>
        <strain evidence="4 5">HHB12029</strain>
    </source>
</reference>
<dbReference type="Proteomes" id="UP000077266">
    <property type="component" value="Unassembled WGS sequence"/>
</dbReference>
<evidence type="ECO:0000256" key="2">
    <source>
        <dbReference type="SAM" id="Phobius"/>
    </source>
</evidence>
<organism evidence="4 5">
    <name type="scientific">Exidia glandulosa HHB12029</name>
    <dbReference type="NCBI Taxonomy" id="1314781"/>
    <lineage>
        <taxon>Eukaryota</taxon>
        <taxon>Fungi</taxon>
        <taxon>Dikarya</taxon>
        <taxon>Basidiomycota</taxon>
        <taxon>Agaricomycotina</taxon>
        <taxon>Agaricomycetes</taxon>
        <taxon>Auriculariales</taxon>
        <taxon>Exidiaceae</taxon>
        <taxon>Exidia</taxon>
    </lineage>
</organism>
<feature type="region of interest" description="Disordered" evidence="1">
    <location>
        <begin position="23"/>
        <end position="54"/>
    </location>
</feature>
<proteinExistence type="predicted"/>
<dbReference type="EMBL" id="KV425999">
    <property type="protein sequence ID" value="KZV92923.1"/>
    <property type="molecule type" value="Genomic_DNA"/>
</dbReference>
<keyword evidence="2" id="KW-0812">Transmembrane</keyword>
<evidence type="ECO:0000313" key="4">
    <source>
        <dbReference type="EMBL" id="KZV92923.1"/>
    </source>
</evidence>
<feature type="transmembrane region" description="Helical" evidence="2">
    <location>
        <begin position="92"/>
        <end position="110"/>
    </location>
</feature>